<evidence type="ECO:0000256" key="2">
    <source>
        <dbReference type="ARBA" id="ARBA00001946"/>
    </source>
</evidence>
<sequence length="310" mass="34353">MSNIVIQLSGKELEKVKTYYLENKVDRNAPGLIFSAKLPDVVISIYRSGKIMFQGAGSEREASRWNMDVQGSTSSIRTTHLPENLSTSSVIGSDETGTGDFFGPMTVAACFVPHDKIALLKELGVKDSKNLTDTQMVDMSEHIKAACIYSVLILGNVKYNSLQQNGYNQGKMKAMMHNQVLKHVLRKIAPDKPDYILIDEFAKKDIYYRYIGKEPEIIRENVYFSTKAEGLHVAVAAASIIARVAFVEEMNRLSQSAGVTLPKGAGPKVDEIAAKLLLSKGKEFVSTITKSHFANTEKAWSLVKQKKRNT</sequence>
<dbReference type="HAMAP" id="MF_00053">
    <property type="entry name" value="RNase_HIII"/>
    <property type="match status" value="1"/>
</dbReference>
<dbReference type="InterPro" id="IPR036397">
    <property type="entry name" value="RNaseH_sf"/>
</dbReference>
<keyword evidence="13 14" id="KW-0460">Magnesium</keyword>
<dbReference type="InterPro" id="IPR012295">
    <property type="entry name" value="TBP_dom_sf"/>
</dbReference>
<dbReference type="Pfam" id="PF01351">
    <property type="entry name" value="RNase_HII"/>
    <property type="match status" value="1"/>
</dbReference>
<dbReference type="EC" id="3.1.26.4" evidence="6 14"/>
<dbReference type="GO" id="GO:0005737">
    <property type="term" value="C:cytoplasm"/>
    <property type="evidence" value="ECO:0007669"/>
    <property type="project" value="UniProtKB-SubCell"/>
</dbReference>
<evidence type="ECO:0000256" key="7">
    <source>
        <dbReference type="ARBA" id="ARBA00021407"/>
    </source>
</evidence>
<dbReference type="GO" id="GO:0006298">
    <property type="term" value="P:mismatch repair"/>
    <property type="evidence" value="ECO:0007669"/>
    <property type="project" value="TreeGrafter"/>
</dbReference>
<evidence type="ECO:0000256" key="10">
    <source>
        <dbReference type="ARBA" id="ARBA00022723"/>
    </source>
</evidence>
<dbReference type="Gene3D" id="3.30.420.10">
    <property type="entry name" value="Ribonuclease H-like superfamily/Ribonuclease H"/>
    <property type="match status" value="1"/>
</dbReference>
<dbReference type="GO" id="GO:0004523">
    <property type="term" value="F:RNA-DNA hybrid ribonuclease activity"/>
    <property type="evidence" value="ECO:0007669"/>
    <property type="project" value="UniProtKB-UniRule"/>
</dbReference>
<feature type="binding site" evidence="14 15">
    <location>
        <position position="199"/>
    </location>
    <ligand>
        <name>a divalent metal cation</name>
        <dbReference type="ChEBI" id="CHEBI:60240"/>
    </ligand>
</feature>
<comment type="similarity">
    <text evidence="5 14">Belongs to the RNase HII family. RnhC subfamily.</text>
</comment>
<dbReference type="InterPro" id="IPR004641">
    <property type="entry name" value="RNase_HIII"/>
</dbReference>
<dbReference type="EMBL" id="CP032418">
    <property type="protein sequence ID" value="AYC29804.1"/>
    <property type="molecule type" value="Genomic_DNA"/>
</dbReference>
<dbReference type="GO" id="GO:0003723">
    <property type="term" value="F:RNA binding"/>
    <property type="evidence" value="ECO:0007669"/>
    <property type="project" value="UniProtKB-UniRule"/>
</dbReference>
<evidence type="ECO:0000313" key="17">
    <source>
        <dbReference type="EMBL" id="AYC29804.1"/>
    </source>
</evidence>
<dbReference type="GO" id="GO:0000287">
    <property type="term" value="F:magnesium ion binding"/>
    <property type="evidence" value="ECO:0007669"/>
    <property type="project" value="UniProtKB-UniRule"/>
</dbReference>
<evidence type="ECO:0000256" key="15">
    <source>
        <dbReference type="PROSITE-ProRule" id="PRU01319"/>
    </source>
</evidence>
<comment type="function">
    <text evidence="3 14">Endonuclease that specifically degrades the RNA of RNA-DNA hybrids.</text>
</comment>
<proteinExistence type="inferred from homology"/>
<dbReference type="PANTHER" id="PTHR10954">
    <property type="entry name" value="RIBONUCLEASE H2 SUBUNIT A"/>
    <property type="match status" value="1"/>
</dbReference>
<comment type="subcellular location">
    <subcellularLocation>
        <location evidence="4 14">Cytoplasm</location>
    </subcellularLocation>
</comment>
<evidence type="ECO:0000256" key="13">
    <source>
        <dbReference type="ARBA" id="ARBA00022842"/>
    </source>
</evidence>
<dbReference type="KEGG" id="paek:D3873_07810"/>
<dbReference type="NCBIfam" id="TIGR00716">
    <property type="entry name" value="rnhC"/>
    <property type="match status" value="1"/>
</dbReference>
<dbReference type="RefSeq" id="WP_119883542.1">
    <property type="nucleotide sequence ID" value="NZ_CP032418.1"/>
</dbReference>
<dbReference type="InterPro" id="IPR024567">
    <property type="entry name" value="RNase_HII/HIII_dom"/>
</dbReference>
<comment type="catalytic activity">
    <reaction evidence="1 14 15">
        <text>Endonucleolytic cleavage to 5'-phosphomonoester.</text>
        <dbReference type="EC" id="3.1.26.4"/>
    </reaction>
</comment>
<reference evidence="18" key="1">
    <citation type="submission" date="2018-09" db="EMBL/GenBank/DDBJ databases">
        <authorList>
            <person name="Zhu H."/>
        </authorList>
    </citation>
    <scope>NUCLEOTIDE SEQUENCE [LARGE SCALE GENOMIC DNA]</scope>
    <source>
        <strain evidence="18">K2R23-3</strain>
    </source>
</reference>
<dbReference type="OrthoDB" id="9777935at2"/>
<feature type="binding site" evidence="14 15">
    <location>
        <position position="95"/>
    </location>
    <ligand>
        <name>a divalent metal cation</name>
        <dbReference type="ChEBI" id="CHEBI:60240"/>
    </ligand>
</feature>
<dbReference type="CDD" id="cd06590">
    <property type="entry name" value="RNase_HII_bacteria_HIII_like"/>
    <property type="match status" value="1"/>
</dbReference>
<evidence type="ECO:0000256" key="5">
    <source>
        <dbReference type="ARBA" id="ARBA00008378"/>
    </source>
</evidence>
<dbReference type="InterPro" id="IPR001352">
    <property type="entry name" value="RNase_HII/HIII"/>
</dbReference>
<evidence type="ECO:0000256" key="9">
    <source>
        <dbReference type="ARBA" id="ARBA00022722"/>
    </source>
</evidence>
<comment type="cofactor">
    <cofactor evidence="2">
        <name>Mg(2+)</name>
        <dbReference type="ChEBI" id="CHEBI:18420"/>
    </cofactor>
</comment>
<evidence type="ECO:0000313" key="18">
    <source>
        <dbReference type="Proteomes" id="UP000265725"/>
    </source>
</evidence>
<dbReference type="Proteomes" id="UP000265725">
    <property type="component" value="Chromosome"/>
</dbReference>
<gene>
    <name evidence="14" type="primary">rnhC</name>
    <name evidence="17" type="ORF">D3873_07810</name>
</gene>
<evidence type="ECO:0000256" key="11">
    <source>
        <dbReference type="ARBA" id="ARBA00022759"/>
    </source>
</evidence>
<keyword evidence="10 14" id="KW-0479">Metal-binding</keyword>
<dbReference type="CDD" id="cd14796">
    <property type="entry name" value="RNAse_HIII_N"/>
    <property type="match status" value="1"/>
</dbReference>
<dbReference type="PIRSF" id="PIRSF037748">
    <property type="entry name" value="RnhC"/>
    <property type="match status" value="1"/>
</dbReference>
<evidence type="ECO:0000256" key="4">
    <source>
        <dbReference type="ARBA" id="ARBA00004496"/>
    </source>
</evidence>
<feature type="binding site" evidence="14 15">
    <location>
        <position position="94"/>
    </location>
    <ligand>
        <name>a divalent metal cation</name>
        <dbReference type="ChEBI" id="CHEBI:60240"/>
    </ligand>
</feature>
<keyword evidence="9 14" id="KW-0540">Nuclease</keyword>
<protein>
    <recommendedName>
        <fullName evidence="7 14">Ribonuclease HIII</fullName>
        <shortName evidence="14">RNase HIII</shortName>
        <ecNumber evidence="6 14">3.1.26.4</ecNumber>
    </recommendedName>
</protein>
<dbReference type="Gene3D" id="3.30.310.10">
    <property type="entry name" value="TATA-Binding Protein"/>
    <property type="match status" value="1"/>
</dbReference>
<evidence type="ECO:0000259" key="16">
    <source>
        <dbReference type="PROSITE" id="PS51975"/>
    </source>
</evidence>
<organism evidence="17 18">
    <name type="scientific">Paenisporosarcina cavernae</name>
    <dbReference type="NCBI Taxonomy" id="2320858"/>
    <lineage>
        <taxon>Bacteria</taxon>
        <taxon>Bacillati</taxon>
        <taxon>Bacillota</taxon>
        <taxon>Bacilli</taxon>
        <taxon>Bacillales</taxon>
        <taxon>Caryophanaceae</taxon>
        <taxon>Paenisporosarcina</taxon>
    </lineage>
</organism>
<dbReference type="GO" id="GO:0032299">
    <property type="term" value="C:ribonuclease H2 complex"/>
    <property type="evidence" value="ECO:0007669"/>
    <property type="project" value="TreeGrafter"/>
</dbReference>
<dbReference type="AlphaFoldDB" id="A0A385YTD1"/>
<dbReference type="Pfam" id="PF11858">
    <property type="entry name" value="DUF3378"/>
    <property type="match status" value="1"/>
</dbReference>
<evidence type="ECO:0000256" key="6">
    <source>
        <dbReference type="ARBA" id="ARBA00012180"/>
    </source>
</evidence>
<accession>A0A385YTD1</accession>
<evidence type="ECO:0000256" key="3">
    <source>
        <dbReference type="ARBA" id="ARBA00004065"/>
    </source>
</evidence>
<comment type="cofactor">
    <cofactor evidence="14 15">
        <name>Mn(2+)</name>
        <dbReference type="ChEBI" id="CHEBI:29035"/>
    </cofactor>
    <cofactor evidence="14 15">
        <name>Mg(2+)</name>
        <dbReference type="ChEBI" id="CHEBI:18420"/>
    </cofactor>
    <text evidence="14 15">Manganese or magnesium. Binds 1 divalent metal ion per monomer in the absence of substrate. May bind a second metal ion after substrate binding.</text>
</comment>
<evidence type="ECO:0000256" key="8">
    <source>
        <dbReference type="ARBA" id="ARBA00022490"/>
    </source>
</evidence>
<evidence type="ECO:0000256" key="1">
    <source>
        <dbReference type="ARBA" id="ARBA00000077"/>
    </source>
</evidence>
<dbReference type="FunFam" id="3.30.420.10:FF:000047">
    <property type="entry name" value="Ribonuclease HIII"/>
    <property type="match status" value="1"/>
</dbReference>
<name>A0A385YTD1_9BACL</name>
<dbReference type="InterPro" id="IPR024568">
    <property type="entry name" value="RNase_HIII_N"/>
</dbReference>
<dbReference type="PANTHER" id="PTHR10954:SF23">
    <property type="entry name" value="RIBONUCLEASE"/>
    <property type="match status" value="1"/>
</dbReference>
<dbReference type="GO" id="GO:0043137">
    <property type="term" value="P:DNA replication, removal of RNA primer"/>
    <property type="evidence" value="ECO:0007669"/>
    <property type="project" value="TreeGrafter"/>
</dbReference>
<evidence type="ECO:0000256" key="12">
    <source>
        <dbReference type="ARBA" id="ARBA00022801"/>
    </source>
</evidence>
<keyword evidence="11 14" id="KW-0255">Endonuclease</keyword>
<dbReference type="SUPFAM" id="SSF53098">
    <property type="entry name" value="Ribonuclease H-like"/>
    <property type="match status" value="1"/>
</dbReference>
<keyword evidence="8 14" id="KW-0963">Cytoplasm</keyword>
<dbReference type="InterPro" id="IPR012337">
    <property type="entry name" value="RNaseH-like_sf"/>
</dbReference>
<feature type="domain" description="RNase H type-2" evidence="16">
    <location>
        <begin position="88"/>
        <end position="305"/>
    </location>
</feature>
<keyword evidence="12 14" id="KW-0378">Hydrolase</keyword>
<dbReference type="PROSITE" id="PS51975">
    <property type="entry name" value="RNASE_H_2"/>
    <property type="match status" value="1"/>
</dbReference>
<keyword evidence="18" id="KW-1185">Reference proteome</keyword>
<evidence type="ECO:0000256" key="14">
    <source>
        <dbReference type="HAMAP-Rule" id="MF_00053"/>
    </source>
</evidence>